<evidence type="ECO:0000313" key="2">
    <source>
        <dbReference type="Proteomes" id="UP000649151"/>
    </source>
</evidence>
<dbReference type="Proteomes" id="UP000649151">
    <property type="component" value="Unassembled WGS sequence"/>
</dbReference>
<protein>
    <submittedName>
        <fullName evidence="1">DUF4364 family protein</fullName>
    </submittedName>
</protein>
<sequence>MASTFLKNDEPGSLSDIYEIKILICYLLSCIEQPLSKEQVNYVFQFNSIVNYFSFCQALKELIDTHHIEEIFSVEDGKKILQLMPMGKNTASTLSGILQKSTRDKIISTAKQVLASEQQERDHQVSVTKVEDGYMVHLVIHDIGSDLLEMTLFAPDKQAAQQMAERFNQDAVILYRGMLGILQNDSMSIHQIADEIAKQNKST</sequence>
<gene>
    <name evidence="1" type="ORF">H8Z77_07095</name>
</gene>
<proteinExistence type="predicted"/>
<evidence type="ECO:0000313" key="1">
    <source>
        <dbReference type="EMBL" id="MBC5787782.1"/>
    </source>
</evidence>
<comment type="caution">
    <text evidence="1">The sequence shown here is derived from an EMBL/GenBank/DDBJ whole genome shotgun (WGS) entry which is preliminary data.</text>
</comment>
<accession>A0ABR7ISI9</accession>
<dbReference type="Pfam" id="PF14277">
    <property type="entry name" value="DUF4364"/>
    <property type="match status" value="1"/>
</dbReference>
<name>A0ABR7ISI9_9CLOT</name>
<reference evidence="1 2" key="1">
    <citation type="submission" date="2020-08" db="EMBL/GenBank/DDBJ databases">
        <title>Genome public.</title>
        <authorList>
            <person name="Liu C."/>
            <person name="Sun Q."/>
        </authorList>
    </citation>
    <scope>NUCLEOTIDE SEQUENCE [LARGE SCALE GENOMIC DNA]</scope>
    <source>
        <strain evidence="1 2">NSJ-27</strain>
    </source>
</reference>
<dbReference type="RefSeq" id="WP_069987254.1">
    <property type="nucleotide sequence ID" value="NZ_JACOQK010000001.1"/>
</dbReference>
<organism evidence="1 2">
    <name type="scientific">Clostridium facile</name>
    <dbReference type="NCBI Taxonomy" id="2763035"/>
    <lineage>
        <taxon>Bacteria</taxon>
        <taxon>Bacillati</taxon>
        <taxon>Bacillota</taxon>
        <taxon>Clostridia</taxon>
        <taxon>Eubacteriales</taxon>
        <taxon>Clostridiaceae</taxon>
        <taxon>Clostridium</taxon>
    </lineage>
</organism>
<dbReference type="InterPro" id="IPR025374">
    <property type="entry name" value="DUF4364"/>
</dbReference>
<keyword evidence="2" id="KW-1185">Reference proteome</keyword>
<dbReference type="EMBL" id="JACOQK010000001">
    <property type="protein sequence ID" value="MBC5787782.1"/>
    <property type="molecule type" value="Genomic_DNA"/>
</dbReference>